<evidence type="ECO:0000313" key="3">
    <source>
        <dbReference type="Proteomes" id="UP000824120"/>
    </source>
</evidence>
<accession>A0A9J6AX02</accession>
<reference evidence="2 3" key="1">
    <citation type="submission" date="2020-09" db="EMBL/GenBank/DDBJ databases">
        <title>De no assembly of potato wild relative species, Solanum commersonii.</title>
        <authorList>
            <person name="Cho K."/>
        </authorList>
    </citation>
    <scope>NUCLEOTIDE SEQUENCE [LARGE SCALE GENOMIC DNA]</scope>
    <source>
        <strain evidence="2">LZ3.2</strain>
        <tissue evidence="2">Leaf</tissue>
    </source>
</reference>
<name>A0A9J6AX02_SOLCO</name>
<proteinExistence type="predicted"/>
<dbReference type="AlphaFoldDB" id="A0A9J6AX02"/>
<protein>
    <submittedName>
        <fullName evidence="2">Uncharacterized protein</fullName>
    </submittedName>
</protein>
<sequence length="94" mass="10467">MRPPARGKVINRHTMQMTELSPRSVSTRLGDTGDLSTLVDEVIDTIAGDIIENMAGKIMQEDDSQSLNNIQDNENKTEHIKDIGKQEDSVNTTR</sequence>
<organism evidence="2 3">
    <name type="scientific">Solanum commersonii</name>
    <name type="common">Commerson's wild potato</name>
    <name type="synonym">Commerson's nightshade</name>
    <dbReference type="NCBI Taxonomy" id="4109"/>
    <lineage>
        <taxon>Eukaryota</taxon>
        <taxon>Viridiplantae</taxon>
        <taxon>Streptophyta</taxon>
        <taxon>Embryophyta</taxon>
        <taxon>Tracheophyta</taxon>
        <taxon>Spermatophyta</taxon>
        <taxon>Magnoliopsida</taxon>
        <taxon>eudicotyledons</taxon>
        <taxon>Gunneridae</taxon>
        <taxon>Pentapetalae</taxon>
        <taxon>asterids</taxon>
        <taxon>lamiids</taxon>
        <taxon>Solanales</taxon>
        <taxon>Solanaceae</taxon>
        <taxon>Solanoideae</taxon>
        <taxon>Solaneae</taxon>
        <taxon>Solanum</taxon>
    </lineage>
</organism>
<feature type="compositionally biased region" description="Basic and acidic residues" evidence="1">
    <location>
        <begin position="73"/>
        <end position="88"/>
    </location>
</feature>
<dbReference type="Proteomes" id="UP000824120">
    <property type="component" value="Chromosome 1"/>
</dbReference>
<keyword evidence="3" id="KW-1185">Reference proteome</keyword>
<feature type="region of interest" description="Disordered" evidence="1">
    <location>
        <begin position="62"/>
        <end position="94"/>
    </location>
</feature>
<evidence type="ECO:0000313" key="2">
    <source>
        <dbReference type="EMBL" id="KAG5629054.1"/>
    </source>
</evidence>
<evidence type="ECO:0000256" key="1">
    <source>
        <dbReference type="SAM" id="MobiDB-lite"/>
    </source>
</evidence>
<dbReference type="EMBL" id="JACXVP010000001">
    <property type="protein sequence ID" value="KAG5629054.1"/>
    <property type="molecule type" value="Genomic_DNA"/>
</dbReference>
<comment type="caution">
    <text evidence="2">The sequence shown here is derived from an EMBL/GenBank/DDBJ whole genome shotgun (WGS) entry which is preliminary data.</text>
</comment>
<gene>
    <name evidence="2" type="ORF">H5410_000771</name>
</gene>